<keyword evidence="6" id="KW-1185">Reference proteome</keyword>
<reference evidence="6" key="1">
    <citation type="submission" date="2016-10" db="EMBL/GenBank/DDBJ databases">
        <authorList>
            <person name="Varghese N."/>
            <person name="Submissions S."/>
        </authorList>
    </citation>
    <scope>NUCLEOTIDE SEQUENCE [LARGE SCALE GENOMIC DNA]</scope>
    <source>
        <strain evidence="6">DSM 26348</strain>
    </source>
</reference>
<evidence type="ECO:0000256" key="2">
    <source>
        <dbReference type="ARBA" id="ARBA00023125"/>
    </source>
</evidence>
<dbReference type="Pfam" id="PF13377">
    <property type="entry name" value="Peripla_BP_3"/>
    <property type="match status" value="1"/>
</dbReference>
<dbReference type="Gene3D" id="1.10.10.60">
    <property type="entry name" value="Homeodomain-like"/>
    <property type="match status" value="1"/>
</dbReference>
<dbReference type="PROSITE" id="PS01124">
    <property type="entry name" value="HTH_ARAC_FAMILY_2"/>
    <property type="match status" value="1"/>
</dbReference>
<accession>A0A1I3IZE3</accession>
<dbReference type="SUPFAM" id="SSF46689">
    <property type="entry name" value="Homeodomain-like"/>
    <property type="match status" value="1"/>
</dbReference>
<protein>
    <submittedName>
        <fullName evidence="5">LacI family transcriptional regulator</fullName>
    </submittedName>
</protein>
<sequence length="382" mass="43174">MRHVALLIETSRTYGRELLAGIRRYANEHGPWSMYLELRGLDSKPPAWLNRWHGDGILTRTGSLEMAQALERADVPTVELRTTRFHHRFPFVGVDNQALGRMVARHLLERGFRYFAVYDLDSEDYFTERGETFVQAIRAAGHDVHIFRSPDHREQPQEWEAHQDQLVEWLKALPKPVGIMACTDQLGYWLLDACVRAEIAVPEQAAVVGCENDETLCTMATPPLSSAAFDAQRIGYAAAKLLDGLMQGEPAPTAPLLIPPLQVVTRRSSDVVAIDDVVFSQAIRRMRESASQGLSIKEVLQSVPISRSTLERKTRSLLGRSPREEIFRIRLEIARQLLQETEMSLEQIAQRCGFRTAQYFCTAFLKSQGMTPGAFRKQSRGA</sequence>
<dbReference type="GO" id="GO:0000976">
    <property type="term" value="F:transcription cis-regulatory region binding"/>
    <property type="evidence" value="ECO:0007669"/>
    <property type="project" value="TreeGrafter"/>
</dbReference>
<gene>
    <name evidence="5" type="ORF">SAMN05421753_1104</name>
</gene>
<dbReference type="PROSITE" id="PS00041">
    <property type="entry name" value="HTH_ARAC_FAMILY_1"/>
    <property type="match status" value="1"/>
</dbReference>
<name>A0A1I3IZE3_9PLAN</name>
<dbReference type="Proteomes" id="UP000199518">
    <property type="component" value="Unassembled WGS sequence"/>
</dbReference>
<dbReference type="InterPro" id="IPR028082">
    <property type="entry name" value="Peripla_BP_I"/>
</dbReference>
<dbReference type="CDD" id="cd01543">
    <property type="entry name" value="PBP1_XylR"/>
    <property type="match status" value="1"/>
</dbReference>
<dbReference type="Pfam" id="PF12833">
    <property type="entry name" value="HTH_18"/>
    <property type="match status" value="1"/>
</dbReference>
<dbReference type="SUPFAM" id="SSF53822">
    <property type="entry name" value="Periplasmic binding protein-like I"/>
    <property type="match status" value="1"/>
</dbReference>
<keyword evidence="1" id="KW-0805">Transcription regulation</keyword>
<organism evidence="5 6">
    <name type="scientific">Planctomicrobium piriforme</name>
    <dbReference type="NCBI Taxonomy" id="1576369"/>
    <lineage>
        <taxon>Bacteria</taxon>
        <taxon>Pseudomonadati</taxon>
        <taxon>Planctomycetota</taxon>
        <taxon>Planctomycetia</taxon>
        <taxon>Planctomycetales</taxon>
        <taxon>Planctomycetaceae</taxon>
        <taxon>Planctomicrobium</taxon>
    </lineage>
</organism>
<dbReference type="Pfam" id="PF22177">
    <property type="entry name" value="PBP1_XylR"/>
    <property type="match status" value="1"/>
</dbReference>
<dbReference type="GO" id="GO:0003700">
    <property type="term" value="F:DNA-binding transcription factor activity"/>
    <property type="evidence" value="ECO:0007669"/>
    <property type="project" value="InterPro"/>
</dbReference>
<keyword evidence="3" id="KW-0804">Transcription</keyword>
<dbReference type="STRING" id="1576369.SAMN05421753_1104"/>
<evidence type="ECO:0000259" key="4">
    <source>
        <dbReference type="PROSITE" id="PS01124"/>
    </source>
</evidence>
<dbReference type="Gene3D" id="3.40.50.2300">
    <property type="match status" value="2"/>
</dbReference>
<dbReference type="PANTHER" id="PTHR30146">
    <property type="entry name" value="LACI-RELATED TRANSCRIPTIONAL REPRESSOR"/>
    <property type="match status" value="1"/>
</dbReference>
<dbReference type="InterPro" id="IPR046335">
    <property type="entry name" value="LacI/GalR-like_sensor"/>
</dbReference>
<dbReference type="EMBL" id="FOQD01000010">
    <property type="protein sequence ID" value="SFI53196.1"/>
    <property type="molecule type" value="Genomic_DNA"/>
</dbReference>
<dbReference type="InterPro" id="IPR054031">
    <property type="entry name" value="XylR_PBP1"/>
</dbReference>
<dbReference type="InterPro" id="IPR009057">
    <property type="entry name" value="Homeodomain-like_sf"/>
</dbReference>
<dbReference type="PANTHER" id="PTHR30146:SF24">
    <property type="entry name" value="XYLOSE OPERON REGULATORY PROTEIN"/>
    <property type="match status" value="1"/>
</dbReference>
<evidence type="ECO:0000313" key="5">
    <source>
        <dbReference type="EMBL" id="SFI53196.1"/>
    </source>
</evidence>
<dbReference type="InterPro" id="IPR018062">
    <property type="entry name" value="HTH_AraC-typ_CS"/>
</dbReference>
<dbReference type="AlphaFoldDB" id="A0A1I3IZE3"/>
<keyword evidence="2" id="KW-0238">DNA-binding</keyword>
<evidence type="ECO:0000313" key="6">
    <source>
        <dbReference type="Proteomes" id="UP000199518"/>
    </source>
</evidence>
<dbReference type="InterPro" id="IPR018060">
    <property type="entry name" value="HTH_AraC"/>
</dbReference>
<proteinExistence type="predicted"/>
<evidence type="ECO:0000256" key="1">
    <source>
        <dbReference type="ARBA" id="ARBA00023015"/>
    </source>
</evidence>
<dbReference type="SMART" id="SM00342">
    <property type="entry name" value="HTH_ARAC"/>
    <property type="match status" value="1"/>
</dbReference>
<evidence type="ECO:0000256" key="3">
    <source>
        <dbReference type="ARBA" id="ARBA00023163"/>
    </source>
</evidence>
<feature type="domain" description="HTH araC/xylS-type" evidence="4">
    <location>
        <begin position="280"/>
        <end position="378"/>
    </location>
</feature>
<dbReference type="RefSeq" id="WP_217647095.1">
    <property type="nucleotide sequence ID" value="NZ_FOQD01000010.1"/>
</dbReference>